<dbReference type="Proteomes" id="UP000299102">
    <property type="component" value="Unassembled WGS sequence"/>
</dbReference>
<reference evidence="2 3" key="1">
    <citation type="journal article" date="2019" name="Commun. Biol.">
        <title>The bagworm genome reveals a unique fibroin gene that provides high tensile strength.</title>
        <authorList>
            <person name="Kono N."/>
            <person name="Nakamura H."/>
            <person name="Ohtoshi R."/>
            <person name="Tomita M."/>
            <person name="Numata K."/>
            <person name="Arakawa K."/>
        </authorList>
    </citation>
    <scope>NUCLEOTIDE SEQUENCE [LARGE SCALE GENOMIC DNA]</scope>
</reference>
<evidence type="ECO:0000256" key="1">
    <source>
        <dbReference type="SAM" id="MobiDB-lite"/>
    </source>
</evidence>
<evidence type="ECO:0000313" key="3">
    <source>
        <dbReference type="Proteomes" id="UP000299102"/>
    </source>
</evidence>
<feature type="compositionally biased region" description="Basic and acidic residues" evidence="1">
    <location>
        <begin position="1"/>
        <end position="13"/>
    </location>
</feature>
<proteinExistence type="predicted"/>
<dbReference type="AlphaFoldDB" id="A0A4C1Y8X1"/>
<feature type="compositionally biased region" description="Low complexity" evidence="1">
    <location>
        <begin position="66"/>
        <end position="77"/>
    </location>
</feature>
<name>A0A4C1Y8X1_EUMVA</name>
<feature type="compositionally biased region" description="Polar residues" evidence="1">
    <location>
        <begin position="49"/>
        <end position="60"/>
    </location>
</feature>
<comment type="caution">
    <text evidence="2">The sequence shown here is derived from an EMBL/GenBank/DDBJ whole genome shotgun (WGS) entry which is preliminary data.</text>
</comment>
<accession>A0A4C1Y8X1</accession>
<feature type="region of interest" description="Disordered" evidence="1">
    <location>
        <begin position="49"/>
        <end position="102"/>
    </location>
</feature>
<protein>
    <submittedName>
        <fullName evidence="2">Uncharacterized protein</fullName>
    </submittedName>
</protein>
<feature type="region of interest" description="Disordered" evidence="1">
    <location>
        <begin position="1"/>
        <end position="21"/>
    </location>
</feature>
<keyword evidence="3" id="KW-1185">Reference proteome</keyword>
<gene>
    <name evidence="2" type="ORF">EVAR_55136_1</name>
</gene>
<dbReference type="EMBL" id="BGZK01001142">
    <property type="protein sequence ID" value="GBP72368.1"/>
    <property type="molecule type" value="Genomic_DNA"/>
</dbReference>
<evidence type="ECO:0000313" key="2">
    <source>
        <dbReference type="EMBL" id="GBP72368.1"/>
    </source>
</evidence>
<organism evidence="2 3">
    <name type="scientific">Eumeta variegata</name>
    <name type="common">Bagworm moth</name>
    <name type="synonym">Eumeta japonica</name>
    <dbReference type="NCBI Taxonomy" id="151549"/>
    <lineage>
        <taxon>Eukaryota</taxon>
        <taxon>Metazoa</taxon>
        <taxon>Ecdysozoa</taxon>
        <taxon>Arthropoda</taxon>
        <taxon>Hexapoda</taxon>
        <taxon>Insecta</taxon>
        <taxon>Pterygota</taxon>
        <taxon>Neoptera</taxon>
        <taxon>Endopterygota</taxon>
        <taxon>Lepidoptera</taxon>
        <taxon>Glossata</taxon>
        <taxon>Ditrysia</taxon>
        <taxon>Tineoidea</taxon>
        <taxon>Psychidae</taxon>
        <taxon>Oiketicinae</taxon>
        <taxon>Eumeta</taxon>
    </lineage>
</organism>
<sequence>MEVETSSHRESVKRPLAYRRSRVKRRLRPILGLHTAVPYLAQTIGGFIQTTPTSSASQSKSENKPNKAAATAKNGNNSDEAVIITPSTSSKSCYSRPPPKFL</sequence>